<dbReference type="InterPro" id="IPR036955">
    <property type="entry name" value="AP2/ERF_dom_sf"/>
</dbReference>
<dbReference type="GO" id="GO:0009873">
    <property type="term" value="P:ethylene-activated signaling pathway"/>
    <property type="evidence" value="ECO:0007669"/>
    <property type="project" value="UniProtKB-KW"/>
</dbReference>
<evidence type="ECO:0000256" key="5">
    <source>
        <dbReference type="ARBA" id="ARBA00023163"/>
    </source>
</evidence>
<evidence type="ECO:0000256" key="3">
    <source>
        <dbReference type="ARBA" id="ARBA00023015"/>
    </source>
</evidence>
<evidence type="ECO:0000256" key="1">
    <source>
        <dbReference type="ARBA" id="ARBA00004123"/>
    </source>
</evidence>
<evidence type="ECO:0000313" key="10">
    <source>
        <dbReference type="Proteomes" id="UP000288805"/>
    </source>
</evidence>
<gene>
    <name evidence="9" type="primary">ERF087_0</name>
    <name evidence="9" type="ORF">CK203_053666</name>
</gene>
<dbReference type="GO" id="GO:0003677">
    <property type="term" value="F:DNA binding"/>
    <property type="evidence" value="ECO:0007669"/>
    <property type="project" value="UniProtKB-KW"/>
</dbReference>
<sequence length="266" mass="28760">MDFNTQIANSSSSSKIKRKNQQQQQQQQPGTPAKFLGVRKRPWGRYAAEIRDPSTKERHWLGTFDTAEEAALAYDRAARSMRGVRARTNFVYSDMPPGSSVTTIISPDESQNDISALFIPPQQNNPTNQLVFSQDPVNACQFPSEFSGAGGWVPGSVTGGFQQAVTGVIGGSGVSYQFSGEDTQLPPLPPDISTPSFGSDMGQGVWNEASFLGFSEQTTGLDLVSGGPCFGMMDSGEFVQHNPLFGRITPSAINEFDLGSTSSYFF</sequence>
<dbReference type="AlphaFoldDB" id="A0A438GS20"/>
<evidence type="ECO:0000256" key="6">
    <source>
        <dbReference type="ARBA" id="ARBA00023242"/>
    </source>
</evidence>
<keyword evidence="4" id="KW-0238">DNA-binding</keyword>
<comment type="subcellular location">
    <subcellularLocation>
        <location evidence="1">Nucleus</location>
    </subcellularLocation>
</comment>
<dbReference type="InterPro" id="IPR016177">
    <property type="entry name" value="DNA-bd_dom_sf"/>
</dbReference>
<dbReference type="GO" id="GO:0003700">
    <property type="term" value="F:DNA-binding transcription factor activity"/>
    <property type="evidence" value="ECO:0007669"/>
    <property type="project" value="InterPro"/>
</dbReference>
<keyword evidence="6" id="KW-0539">Nucleus</keyword>
<dbReference type="PRINTS" id="PR00367">
    <property type="entry name" value="ETHRSPELEMNT"/>
</dbReference>
<dbReference type="PANTHER" id="PTHR31677">
    <property type="entry name" value="AP2 DOMAIN CLASS TRANSCRIPTION FACTOR"/>
    <property type="match status" value="1"/>
</dbReference>
<feature type="region of interest" description="Disordered" evidence="7">
    <location>
        <begin position="1"/>
        <end position="35"/>
    </location>
</feature>
<evidence type="ECO:0000313" key="9">
    <source>
        <dbReference type="EMBL" id="RVW75010.1"/>
    </source>
</evidence>
<dbReference type="InterPro" id="IPR001471">
    <property type="entry name" value="AP2/ERF_dom"/>
</dbReference>
<keyword evidence="5" id="KW-0804">Transcription</keyword>
<evidence type="ECO:0000259" key="8">
    <source>
        <dbReference type="PROSITE" id="PS51032"/>
    </source>
</evidence>
<accession>A0A438GS20</accession>
<dbReference type="Gene3D" id="3.30.730.10">
    <property type="entry name" value="AP2/ERF domain"/>
    <property type="match status" value="1"/>
</dbReference>
<protein>
    <submittedName>
        <fullName evidence="9">Ethylene-responsive transcription factor ERF087</fullName>
    </submittedName>
</protein>
<feature type="domain" description="AP2/ERF" evidence="8">
    <location>
        <begin position="34"/>
        <end position="91"/>
    </location>
</feature>
<evidence type="ECO:0000256" key="7">
    <source>
        <dbReference type="SAM" id="MobiDB-lite"/>
    </source>
</evidence>
<dbReference type="GO" id="GO:0005634">
    <property type="term" value="C:nucleus"/>
    <property type="evidence" value="ECO:0007669"/>
    <property type="project" value="UniProtKB-SubCell"/>
</dbReference>
<reference evidence="9 10" key="1">
    <citation type="journal article" date="2018" name="PLoS Genet.">
        <title>Population sequencing reveals clonal diversity and ancestral inbreeding in the grapevine cultivar Chardonnay.</title>
        <authorList>
            <person name="Roach M.J."/>
            <person name="Johnson D.L."/>
            <person name="Bohlmann J."/>
            <person name="van Vuuren H.J."/>
            <person name="Jones S.J."/>
            <person name="Pretorius I.S."/>
            <person name="Schmidt S.A."/>
            <person name="Borneman A.R."/>
        </authorList>
    </citation>
    <scope>NUCLEOTIDE SEQUENCE [LARGE SCALE GENOMIC DNA]</scope>
    <source>
        <strain evidence="10">cv. Chardonnay</strain>
        <tissue evidence="9">Leaf</tissue>
    </source>
</reference>
<dbReference type="FunFam" id="3.30.730.10:FF:000001">
    <property type="entry name" value="Ethylene-responsive transcription factor 2"/>
    <property type="match status" value="1"/>
</dbReference>
<dbReference type="Pfam" id="PF00847">
    <property type="entry name" value="AP2"/>
    <property type="match status" value="1"/>
</dbReference>
<dbReference type="SMART" id="SM00380">
    <property type="entry name" value="AP2"/>
    <property type="match status" value="1"/>
</dbReference>
<dbReference type="PANTHER" id="PTHR31677:SF118">
    <property type="entry name" value="OS04G0399800 PROTEIN"/>
    <property type="match status" value="1"/>
</dbReference>
<comment type="caution">
    <text evidence="9">The sequence shown here is derived from an EMBL/GenBank/DDBJ whole genome shotgun (WGS) entry which is preliminary data.</text>
</comment>
<dbReference type="EMBL" id="QGNW01000359">
    <property type="protein sequence ID" value="RVW75010.1"/>
    <property type="molecule type" value="Genomic_DNA"/>
</dbReference>
<keyword evidence="2" id="KW-0936">Ethylene signaling pathway</keyword>
<dbReference type="Proteomes" id="UP000288805">
    <property type="component" value="Unassembled WGS sequence"/>
</dbReference>
<dbReference type="PROSITE" id="PS51032">
    <property type="entry name" value="AP2_ERF"/>
    <property type="match status" value="1"/>
</dbReference>
<organism evidence="9 10">
    <name type="scientific">Vitis vinifera</name>
    <name type="common">Grape</name>
    <dbReference type="NCBI Taxonomy" id="29760"/>
    <lineage>
        <taxon>Eukaryota</taxon>
        <taxon>Viridiplantae</taxon>
        <taxon>Streptophyta</taxon>
        <taxon>Embryophyta</taxon>
        <taxon>Tracheophyta</taxon>
        <taxon>Spermatophyta</taxon>
        <taxon>Magnoliopsida</taxon>
        <taxon>eudicotyledons</taxon>
        <taxon>Gunneridae</taxon>
        <taxon>Pentapetalae</taxon>
        <taxon>rosids</taxon>
        <taxon>Vitales</taxon>
        <taxon>Vitaceae</taxon>
        <taxon>Viteae</taxon>
        <taxon>Vitis</taxon>
    </lineage>
</organism>
<evidence type="ECO:0000256" key="2">
    <source>
        <dbReference type="ARBA" id="ARBA00022745"/>
    </source>
</evidence>
<keyword evidence="3" id="KW-0805">Transcription regulation</keyword>
<dbReference type="SUPFAM" id="SSF54171">
    <property type="entry name" value="DNA-binding domain"/>
    <property type="match status" value="1"/>
</dbReference>
<dbReference type="CDD" id="cd00018">
    <property type="entry name" value="AP2"/>
    <property type="match status" value="1"/>
</dbReference>
<evidence type="ECO:0000256" key="4">
    <source>
        <dbReference type="ARBA" id="ARBA00023125"/>
    </source>
</evidence>
<name>A0A438GS20_VITVI</name>
<proteinExistence type="predicted"/>